<dbReference type="CDD" id="cd00063">
    <property type="entry name" value="FN3"/>
    <property type="match status" value="2"/>
</dbReference>
<evidence type="ECO:0000313" key="13">
    <source>
        <dbReference type="Proteomes" id="UP000694843"/>
    </source>
</evidence>
<sequence>MVLISFSTFEQDQVVQDQVPSAPTDLNIEALNTTSVLVTWQAPEEENGIITNYTIRWKLVSSGNEADDDQIITTLGDSYECEIPDLIECQTYDFSVSASTSRGEGARKTTQRKLRCAEAPSAPQNLILLAARSDALVVQWDAPATLNGVVGYYSVKISRGTDVVTNKNITASDYQTRFDCTVDGLSASTVYNISVRAVTKEEGESVVMPFKTLPENGSGRVAGIVIGCLVGVALVVGLVVVIYKRDDIRKKFLSPPSNFSQTPTGNDEVRTEILDTVRQFEDDPQKLKAAFEDLKARSRVASKNEASSRKNLMKNRYLNIVPLCSRVNSFCCCAVDDTRVKLNDEWSTDYINASYVKDADGNVRFIASQGPKAGTVSDFWQMVWQEQVQIIVMLTNCLEREKEKCCMYWPETKKSTFLADQYVMTLMDEEKGPDWTERRILLQNDPSPAREVVQLHFTSWPDFNVPASEAALLKLIRSVRARVGESESLVPILVHCSAGAGRTGTFIALWNLQQQHQRGAPIDIDATILKIREDRSLLVQSKEQYLFVFKCFAEYLRTPDIFIGGGSGSMANARDLEMGVLGARKTGLDEDEKSTDALLPVKDEYNGRSNYFAASCIVDLLQG</sequence>
<keyword evidence="7 9" id="KW-0472">Membrane</keyword>
<accession>A0A8B7NGE3</accession>
<protein>
    <submittedName>
        <fullName evidence="14">Phosphatidylinositol phosphatase PTPRQ</fullName>
    </submittedName>
</protein>
<feature type="domain" description="Tyrosine specific protein phosphatases" evidence="11">
    <location>
        <begin position="470"/>
        <end position="546"/>
    </location>
</feature>
<dbReference type="PANTHER" id="PTHR46957">
    <property type="entry name" value="CYTOKINE RECEPTOR"/>
    <property type="match status" value="1"/>
</dbReference>
<dbReference type="InterPro" id="IPR000387">
    <property type="entry name" value="Tyr_Pase_dom"/>
</dbReference>
<dbReference type="InterPro" id="IPR016130">
    <property type="entry name" value="Tyr_Pase_AS"/>
</dbReference>
<evidence type="ECO:0000256" key="7">
    <source>
        <dbReference type="ARBA" id="ARBA00023136"/>
    </source>
</evidence>
<feature type="transmembrane region" description="Helical" evidence="9">
    <location>
        <begin position="221"/>
        <end position="243"/>
    </location>
</feature>
<dbReference type="AlphaFoldDB" id="A0A8B7NGE3"/>
<dbReference type="CDD" id="cd00047">
    <property type="entry name" value="PTPc"/>
    <property type="match status" value="1"/>
</dbReference>
<dbReference type="InterPro" id="IPR003961">
    <property type="entry name" value="FN3_dom"/>
</dbReference>
<dbReference type="PROSITE" id="PS50853">
    <property type="entry name" value="FN3"/>
    <property type="match status" value="2"/>
</dbReference>
<comment type="subcellular location">
    <subcellularLocation>
        <location evidence="1">Membrane</location>
        <topology evidence="1">Single-pass membrane protein</topology>
    </subcellularLocation>
</comment>
<evidence type="ECO:0000256" key="2">
    <source>
        <dbReference type="ARBA" id="ARBA00022692"/>
    </source>
</evidence>
<dbReference type="Proteomes" id="UP000694843">
    <property type="component" value="Unplaced"/>
</dbReference>
<keyword evidence="4" id="KW-0378">Hydrolase</keyword>
<dbReference type="InterPro" id="IPR050713">
    <property type="entry name" value="RTP_Phos/Ushers"/>
</dbReference>
<dbReference type="PROSITE" id="PS50055">
    <property type="entry name" value="TYR_PHOSPHATASE_PTP"/>
    <property type="match status" value="1"/>
</dbReference>
<dbReference type="PROSITE" id="PS00383">
    <property type="entry name" value="TYR_PHOSPHATASE_1"/>
    <property type="match status" value="1"/>
</dbReference>
<evidence type="ECO:0000256" key="6">
    <source>
        <dbReference type="ARBA" id="ARBA00022989"/>
    </source>
</evidence>
<dbReference type="SUPFAM" id="SSF52799">
    <property type="entry name" value="(Phosphotyrosine protein) phosphatases II"/>
    <property type="match status" value="1"/>
</dbReference>
<dbReference type="Pfam" id="PF00041">
    <property type="entry name" value="fn3"/>
    <property type="match status" value="2"/>
</dbReference>
<evidence type="ECO:0000259" key="12">
    <source>
        <dbReference type="PROSITE" id="PS50853"/>
    </source>
</evidence>
<feature type="domain" description="Tyrosine-protein phosphatase" evidence="10">
    <location>
        <begin position="287"/>
        <end position="555"/>
    </location>
</feature>
<evidence type="ECO:0000256" key="8">
    <source>
        <dbReference type="ARBA" id="ARBA00023180"/>
    </source>
</evidence>
<keyword evidence="5" id="KW-0904">Protein phosphatase</keyword>
<keyword evidence="6 9" id="KW-1133">Transmembrane helix</keyword>
<dbReference type="InterPro" id="IPR003595">
    <property type="entry name" value="Tyr_Pase_cat"/>
</dbReference>
<dbReference type="InterPro" id="IPR013783">
    <property type="entry name" value="Ig-like_fold"/>
</dbReference>
<dbReference type="SMART" id="SM00060">
    <property type="entry name" value="FN3"/>
    <property type="match status" value="2"/>
</dbReference>
<name>A0A8B7NGE3_HYAAZ</name>
<dbReference type="PRINTS" id="PR00700">
    <property type="entry name" value="PRTYPHPHTASE"/>
</dbReference>
<dbReference type="InterPro" id="IPR000242">
    <property type="entry name" value="PTP_cat"/>
</dbReference>
<feature type="domain" description="Fibronectin type-III" evidence="12">
    <location>
        <begin position="122"/>
        <end position="215"/>
    </location>
</feature>
<dbReference type="PANTHER" id="PTHR46957:SF3">
    <property type="entry name" value="CYTOKINE RECEPTOR"/>
    <property type="match status" value="1"/>
</dbReference>
<keyword evidence="8" id="KW-0325">Glycoprotein</keyword>
<dbReference type="InterPro" id="IPR036116">
    <property type="entry name" value="FN3_sf"/>
</dbReference>
<evidence type="ECO:0000256" key="3">
    <source>
        <dbReference type="ARBA" id="ARBA00022729"/>
    </source>
</evidence>
<dbReference type="Gene3D" id="3.90.190.10">
    <property type="entry name" value="Protein tyrosine phosphatase superfamily"/>
    <property type="match status" value="1"/>
</dbReference>
<dbReference type="Pfam" id="PF00102">
    <property type="entry name" value="Y_phosphatase"/>
    <property type="match status" value="1"/>
</dbReference>
<proteinExistence type="predicted"/>
<dbReference type="Gene3D" id="2.60.40.10">
    <property type="entry name" value="Immunoglobulins"/>
    <property type="match status" value="2"/>
</dbReference>
<feature type="domain" description="Fibronectin type-III" evidence="12">
    <location>
        <begin position="22"/>
        <end position="119"/>
    </location>
</feature>
<dbReference type="InterPro" id="IPR029021">
    <property type="entry name" value="Prot-tyrosine_phosphatase-like"/>
</dbReference>
<dbReference type="SUPFAM" id="SSF49265">
    <property type="entry name" value="Fibronectin type III"/>
    <property type="match status" value="1"/>
</dbReference>
<dbReference type="OMA" id="VNCPQPG"/>
<evidence type="ECO:0000256" key="1">
    <source>
        <dbReference type="ARBA" id="ARBA00004167"/>
    </source>
</evidence>
<dbReference type="GO" id="GO:0004725">
    <property type="term" value="F:protein tyrosine phosphatase activity"/>
    <property type="evidence" value="ECO:0007669"/>
    <property type="project" value="InterPro"/>
</dbReference>
<reference evidence="14" key="1">
    <citation type="submission" date="2025-08" db="UniProtKB">
        <authorList>
            <consortium name="RefSeq"/>
        </authorList>
    </citation>
    <scope>IDENTIFICATION</scope>
    <source>
        <tissue evidence="14">Whole organism</tissue>
    </source>
</reference>
<dbReference type="GO" id="GO:0016020">
    <property type="term" value="C:membrane"/>
    <property type="evidence" value="ECO:0007669"/>
    <property type="project" value="UniProtKB-SubCell"/>
</dbReference>
<evidence type="ECO:0000259" key="10">
    <source>
        <dbReference type="PROSITE" id="PS50055"/>
    </source>
</evidence>
<keyword evidence="13" id="KW-1185">Reference proteome</keyword>
<dbReference type="OrthoDB" id="5969272at2759"/>
<evidence type="ECO:0000259" key="11">
    <source>
        <dbReference type="PROSITE" id="PS50056"/>
    </source>
</evidence>
<keyword evidence="2 9" id="KW-0812">Transmembrane</keyword>
<organism evidence="13 14">
    <name type="scientific">Hyalella azteca</name>
    <name type="common">Amphipod</name>
    <dbReference type="NCBI Taxonomy" id="294128"/>
    <lineage>
        <taxon>Eukaryota</taxon>
        <taxon>Metazoa</taxon>
        <taxon>Ecdysozoa</taxon>
        <taxon>Arthropoda</taxon>
        <taxon>Crustacea</taxon>
        <taxon>Multicrustacea</taxon>
        <taxon>Malacostraca</taxon>
        <taxon>Eumalacostraca</taxon>
        <taxon>Peracarida</taxon>
        <taxon>Amphipoda</taxon>
        <taxon>Senticaudata</taxon>
        <taxon>Talitrida</taxon>
        <taxon>Talitroidea</taxon>
        <taxon>Hyalellidae</taxon>
        <taxon>Hyalella</taxon>
    </lineage>
</organism>
<evidence type="ECO:0000256" key="5">
    <source>
        <dbReference type="ARBA" id="ARBA00022912"/>
    </source>
</evidence>
<evidence type="ECO:0000313" key="14">
    <source>
        <dbReference type="RefSeq" id="XP_018012694.1"/>
    </source>
</evidence>
<dbReference type="SMART" id="SM00404">
    <property type="entry name" value="PTPc_motif"/>
    <property type="match status" value="1"/>
</dbReference>
<dbReference type="GeneID" id="108669795"/>
<dbReference type="SMART" id="SM00194">
    <property type="entry name" value="PTPc"/>
    <property type="match status" value="1"/>
</dbReference>
<dbReference type="KEGG" id="hazt:108669795"/>
<keyword evidence="3" id="KW-0732">Signal</keyword>
<evidence type="ECO:0000256" key="4">
    <source>
        <dbReference type="ARBA" id="ARBA00022801"/>
    </source>
</evidence>
<evidence type="ECO:0000256" key="9">
    <source>
        <dbReference type="SAM" id="Phobius"/>
    </source>
</evidence>
<dbReference type="PROSITE" id="PS50056">
    <property type="entry name" value="TYR_PHOSPHATASE_2"/>
    <property type="match status" value="1"/>
</dbReference>
<dbReference type="GO" id="GO:0048666">
    <property type="term" value="P:neuron development"/>
    <property type="evidence" value="ECO:0007669"/>
    <property type="project" value="UniProtKB-ARBA"/>
</dbReference>
<gene>
    <name evidence="14" type="primary">LOC108669795</name>
</gene>
<dbReference type="RefSeq" id="XP_018012694.1">
    <property type="nucleotide sequence ID" value="XM_018157205.2"/>
</dbReference>